<feature type="transmembrane region" description="Helical" evidence="6">
    <location>
        <begin position="71"/>
        <end position="91"/>
    </location>
</feature>
<evidence type="ECO:0000256" key="6">
    <source>
        <dbReference type="SAM" id="Phobius"/>
    </source>
</evidence>
<feature type="transmembrane region" description="Helical" evidence="6">
    <location>
        <begin position="23"/>
        <end position="41"/>
    </location>
</feature>
<name>A0A1G9YUK5_9FIRM</name>
<gene>
    <name evidence="8" type="ORF">SAMN05216544_1943</name>
</gene>
<protein>
    <submittedName>
        <fullName evidence="8">Uncharacterized membrane-anchored protein YitT, contains DUF161 and DUF2179 domains</fullName>
    </submittedName>
</protein>
<keyword evidence="5 6" id="KW-0472">Membrane</keyword>
<dbReference type="Pfam" id="PF02588">
    <property type="entry name" value="YitT_membrane"/>
    <property type="match status" value="1"/>
</dbReference>
<keyword evidence="2" id="KW-1003">Cell membrane</keyword>
<comment type="subcellular location">
    <subcellularLocation>
        <location evidence="1">Cell membrane</location>
        <topology evidence="1">Multi-pass membrane protein</topology>
    </subcellularLocation>
</comment>
<feature type="transmembrane region" description="Helical" evidence="6">
    <location>
        <begin position="47"/>
        <end position="64"/>
    </location>
</feature>
<dbReference type="CDD" id="cd16380">
    <property type="entry name" value="YitT_C"/>
    <property type="match status" value="1"/>
</dbReference>
<dbReference type="AlphaFoldDB" id="A0A1G9YUK5"/>
<dbReference type="InterPro" id="IPR051461">
    <property type="entry name" value="UPF0750_membrane"/>
</dbReference>
<keyword evidence="4 6" id="KW-1133">Transmembrane helix</keyword>
<feature type="transmembrane region" description="Helical" evidence="6">
    <location>
        <begin position="160"/>
        <end position="182"/>
    </location>
</feature>
<keyword evidence="9" id="KW-1185">Reference proteome</keyword>
<dbReference type="EMBL" id="FNHZ01000006">
    <property type="protein sequence ID" value="SDN12764.1"/>
    <property type="molecule type" value="Genomic_DNA"/>
</dbReference>
<evidence type="ECO:0000313" key="9">
    <source>
        <dbReference type="Proteomes" id="UP000187651"/>
    </source>
</evidence>
<organism evidence="8 9">
    <name type="scientific">Lachnospira pectinoschiza</name>
    <dbReference type="NCBI Taxonomy" id="28052"/>
    <lineage>
        <taxon>Bacteria</taxon>
        <taxon>Bacillati</taxon>
        <taxon>Bacillota</taxon>
        <taxon>Clostridia</taxon>
        <taxon>Lachnospirales</taxon>
        <taxon>Lachnospiraceae</taxon>
        <taxon>Lachnospira</taxon>
    </lineage>
</organism>
<evidence type="ECO:0000256" key="2">
    <source>
        <dbReference type="ARBA" id="ARBA00022475"/>
    </source>
</evidence>
<accession>A0A1G9YUK5</accession>
<evidence type="ECO:0000256" key="4">
    <source>
        <dbReference type="ARBA" id="ARBA00022989"/>
    </source>
</evidence>
<dbReference type="Proteomes" id="UP000187651">
    <property type="component" value="Unassembled WGS sequence"/>
</dbReference>
<dbReference type="Gene3D" id="3.30.70.120">
    <property type="match status" value="1"/>
</dbReference>
<dbReference type="PIRSF" id="PIRSF006483">
    <property type="entry name" value="Membrane_protein_YitT"/>
    <property type="match status" value="1"/>
</dbReference>
<evidence type="ECO:0000256" key="5">
    <source>
        <dbReference type="ARBA" id="ARBA00023136"/>
    </source>
</evidence>
<feature type="domain" description="DUF2179" evidence="7">
    <location>
        <begin position="236"/>
        <end position="288"/>
    </location>
</feature>
<dbReference type="PANTHER" id="PTHR33545:SF9">
    <property type="entry name" value="UPF0750 MEMBRANE PROTEIN YITE"/>
    <property type="match status" value="1"/>
</dbReference>
<evidence type="ECO:0000313" key="8">
    <source>
        <dbReference type="EMBL" id="SDN12764.1"/>
    </source>
</evidence>
<dbReference type="Pfam" id="PF10035">
    <property type="entry name" value="DUF2179"/>
    <property type="match status" value="1"/>
</dbReference>
<evidence type="ECO:0000256" key="3">
    <source>
        <dbReference type="ARBA" id="ARBA00022692"/>
    </source>
</evidence>
<dbReference type="InterPro" id="IPR019264">
    <property type="entry name" value="DUF2179"/>
</dbReference>
<proteinExistence type="predicted"/>
<dbReference type="InterPro" id="IPR015867">
    <property type="entry name" value="N-reg_PII/ATP_PRibTrfase_C"/>
</dbReference>
<dbReference type="GO" id="GO:0005886">
    <property type="term" value="C:plasma membrane"/>
    <property type="evidence" value="ECO:0007669"/>
    <property type="project" value="UniProtKB-SubCell"/>
</dbReference>
<keyword evidence="3 6" id="KW-0812">Transmembrane</keyword>
<reference evidence="9" key="1">
    <citation type="submission" date="2016-10" db="EMBL/GenBank/DDBJ databases">
        <authorList>
            <person name="Varghese N."/>
            <person name="Submissions S."/>
        </authorList>
    </citation>
    <scope>NUCLEOTIDE SEQUENCE [LARGE SCALE GENOMIC DNA]</scope>
    <source>
        <strain evidence="9">M83</strain>
    </source>
</reference>
<evidence type="ECO:0000256" key="1">
    <source>
        <dbReference type="ARBA" id="ARBA00004651"/>
    </source>
</evidence>
<dbReference type="InterPro" id="IPR003740">
    <property type="entry name" value="YitT"/>
</dbReference>
<dbReference type="RefSeq" id="WP_074521964.1">
    <property type="nucleotide sequence ID" value="NZ_FNHZ01000006.1"/>
</dbReference>
<feature type="transmembrane region" description="Helical" evidence="6">
    <location>
        <begin position="188"/>
        <end position="207"/>
    </location>
</feature>
<sequence>MNKLKSFKILPNYNSVGECVKDLIYMAFATFIIAFAVYFFMEPSNTAISSVSALAIVLANVLPLTVSQLTFIMNILLLIVGFALFGSEFGFKTIYTSLLLPVFLGVFENVYPNNLSLTNDAFLDVILYVCLVSLGCALLFNDNASSGGMDIVAKVLNKYFHLELGQGMALAGILIACSTIFFYDAKSVILSLFGTYINGIVLDHFIFGQNIKKRVCIITEKEELIRNYILHELHSGATIYQAIGAYDMVARQEIICIVTKQEYQKLMRYVEEVDPKAFVTVYTVSEIRYIPKLIKDKPLHAKDKIA</sequence>
<evidence type="ECO:0000259" key="7">
    <source>
        <dbReference type="Pfam" id="PF10035"/>
    </source>
</evidence>
<feature type="transmembrane region" description="Helical" evidence="6">
    <location>
        <begin position="121"/>
        <end position="140"/>
    </location>
</feature>
<dbReference type="PANTHER" id="PTHR33545">
    <property type="entry name" value="UPF0750 MEMBRANE PROTEIN YITT-RELATED"/>
    <property type="match status" value="1"/>
</dbReference>